<evidence type="ECO:0000313" key="3">
    <source>
        <dbReference type="Proteomes" id="UP000030748"/>
    </source>
</evidence>
<gene>
    <name evidence="2" type="ORF">MIMGU_mgv1a014512mg</name>
</gene>
<feature type="region of interest" description="Disordered" evidence="1">
    <location>
        <begin position="166"/>
        <end position="187"/>
    </location>
</feature>
<accession>A0A022Q6V0</accession>
<feature type="compositionally biased region" description="Low complexity" evidence="1">
    <location>
        <begin position="170"/>
        <end position="179"/>
    </location>
</feature>
<proteinExistence type="predicted"/>
<sequence length="187" mass="20331">MAGQGVLGPVVLPGQINPKPVPNHGAAIEKIGARLTRFGVPAACFEEAATLALGYTDAMVLKNLRPFEHVEEDSRIEALLSIGRDEHFYPNVDKAELPQFLLFLDFLRTPAGQKRIGEVHRQERLRRRGKGRFTDEVPRHDEPIIADFELQLHNAKAAMEAAVTSREGGALHAAAATAADEPPSGSV</sequence>
<reference evidence="2 3" key="1">
    <citation type="journal article" date="2013" name="Proc. Natl. Acad. Sci. U.S.A.">
        <title>Fine-scale variation in meiotic recombination in Mimulus inferred from population shotgun sequencing.</title>
        <authorList>
            <person name="Hellsten U."/>
            <person name="Wright K.M."/>
            <person name="Jenkins J."/>
            <person name="Shu S."/>
            <person name="Yuan Y."/>
            <person name="Wessler S.R."/>
            <person name="Schmutz J."/>
            <person name="Willis J.H."/>
            <person name="Rokhsar D.S."/>
        </authorList>
    </citation>
    <scope>NUCLEOTIDE SEQUENCE [LARGE SCALE GENOMIC DNA]</scope>
    <source>
        <strain evidence="3">cv. DUN x IM62</strain>
    </source>
</reference>
<protein>
    <submittedName>
        <fullName evidence="2">Uncharacterized protein</fullName>
    </submittedName>
</protein>
<evidence type="ECO:0000313" key="2">
    <source>
        <dbReference type="EMBL" id="EYU23706.1"/>
    </source>
</evidence>
<evidence type="ECO:0000256" key="1">
    <source>
        <dbReference type="SAM" id="MobiDB-lite"/>
    </source>
</evidence>
<dbReference type="AlphaFoldDB" id="A0A022Q6V0"/>
<name>A0A022Q6V0_ERYGU</name>
<dbReference type="EMBL" id="KI632161">
    <property type="protein sequence ID" value="EYU23706.1"/>
    <property type="molecule type" value="Genomic_DNA"/>
</dbReference>
<keyword evidence="3" id="KW-1185">Reference proteome</keyword>
<organism evidence="2 3">
    <name type="scientific">Erythranthe guttata</name>
    <name type="common">Yellow monkey flower</name>
    <name type="synonym">Mimulus guttatus</name>
    <dbReference type="NCBI Taxonomy" id="4155"/>
    <lineage>
        <taxon>Eukaryota</taxon>
        <taxon>Viridiplantae</taxon>
        <taxon>Streptophyta</taxon>
        <taxon>Embryophyta</taxon>
        <taxon>Tracheophyta</taxon>
        <taxon>Spermatophyta</taxon>
        <taxon>Magnoliopsida</taxon>
        <taxon>eudicotyledons</taxon>
        <taxon>Gunneridae</taxon>
        <taxon>Pentapetalae</taxon>
        <taxon>asterids</taxon>
        <taxon>lamiids</taxon>
        <taxon>Lamiales</taxon>
        <taxon>Phrymaceae</taxon>
        <taxon>Erythranthe</taxon>
    </lineage>
</organism>
<dbReference type="Proteomes" id="UP000030748">
    <property type="component" value="Unassembled WGS sequence"/>
</dbReference>